<sequence>MEPVRSRRCEFGDDLPGGVEVREARFGLAEGGGEALDLVPTSPARVVAASWRGLKAGEEFGDVHAAAWGARARTDWAW</sequence>
<keyword evidence="2" id="KW-1185">Reference proteome</keyword>
<gene>
    <name evidence="1" type="ORF">UK15_18625</name>
</gene>
<organism evidence="1 2">
    <name type="scientific">Streptomyces variegatus</name>
    <dbReference type="NCBI Taxonomy" id="284040"/>
    <lineage>
        <taxon>Bacteria</taxon>
        <taxon>Bacillati</taxon>
        <taxon>Actinomycetota</taxon>
        <taxon>Actinomycetes</taxon>
        <taxon>Kitasatosporales</taxon>
        <taxon>Streptomycetaceae</taxon>
        <taxon>Streptomyces</taxon>
    </lineage>
</organism>
<comment type="caution">
    <text evidence="1">The sequence shown here is derived from an EMBL/GenBank/DDBJ whole genome shotgun (WGS) entry which is preliminary data.</text>
</comment>
<dbReference type="EMBL" id="JYJH01000012">
    <property type="protein sequence ID" value="KJK38261.1"/>
    <property type="molecule type" value="Genomic_DNA"/>
</dbReference>
<reference evidence="2" key="1">
    <citation type="submission" date="2015-02" db="EMBL/GenBank/DDBJ databases">
        <authorList>
            <person name="Ju K.-S."/>
            <person name="Doroghazi J.R."/>
            <person name="Metcalf W."/>
        </authorList>
    </citation>
    <scope>NUCLEOTIDE SEQUENCE [LARGE SCALE GENOMIC DNA]</scope>
    <source>
        <strain evidence="2">NRRL B-16380</strain>
    </source>
</reference>
<proteinExistence type="predicted"/>
<evidence type="ECO:0000313" key="2">
    <source>
        <dbReference type="Proteomes" id="UP000034786"/>
    </source>
</evidence>
<evidence type="ECO:0000313" key="1">
    <source>
        <dbReference type="EMBL" id="KJK38261.1"/>
    </source>
</evidence>
<dbReference type="Proteomes" id="UP000034786">
    <property type="component" value="Unassembled WGS sequence"/>
</dbReference>
<dbReference type="AlphaFoldDB" id="A0A0M2GS93"/>
<dbReference type="PATRIC" id="fig|284040.3.peg.1547"/>
<protein>
    <submittedName>
        <fullName evidence="1">Uncharacterized protein</fullName>
    </submittedName>
</protein>
<accession>A0A0M2GS93</accession>
<name>A0A0M2GS93_9ACTN</name>